<dbReference type="Proteomes" id="UP000433577">
    <property type="component" value="Chromosome 1"/>
</dbReference>
<accession>A0A7Z2JES3</accession>
<gene>
    <name evidence="2" type="ORF">FAZ98_05305</name>
</gene>
<dbReference type="AlphaFoldDB" id="A0A7Z2JES3"/>
<name>A0A7Z2JES3_9BURK</name>
<feature type="region of interest" description="Disordered" evidence="1">
    <location>
        <begin position="39"/>
        <end position="121"/>
    </location>
</feature>
<dbReference type="KEGG" id="pacs:FAZ98_05305"/>
<keyword evidence="3" id="KW-1185">Reference proteome</keyword>
<organism evidence="2 3">
    <name type="scientific">Paraburkholderia acidisoli</name>
    <dbReference type="NCBI Taxonomy" id="2571748"/>
    <lineage>
        <taxon>Bacteria</taxon>
        <taxon>Pseudomonadati</taxon>
        <taxon>Pseudomonadota</taxon>
        <taxon>Betaproteobacteria</taxon>
        <taxon>Burkholderiales</taxon>
        <taxon>Burkholderiaceae</taxon>
        <taxon>Paraburkholderia</taxon>
    </lineage>
</organism>
<evidence type="ECO:0000256" key="1">
    <source>
        <dbReference type="SAM" id="MobiDB-lite"/>
    </source>
</evidence>
<feature type="compositionally biased region" description="Basic and acidic residues" evidence="1">
    <location>
        <begin position="39"/>
        <end position="67"/>
    </location>
</feature>
<evidence type="ECO:0000313" key="2">
    <source>
        <dbReference type="EMBL" id="QGZ61193.1"/>
    </source>
</evidence>
<sequence>MRFIVWIAQTRDSVTLRGFFHGRANARLVTQRHTRKRAIGKEKTKDGNVWRAGQMRDRDGRRGKERAPANLPDVQGNGKRSARADSTGVRIDQLGETEQGCDCEGAGNEESGQHDAHQVNT</sequence>
<evidence type="ECO:0000313" key="3">
    <source>
        <dbReference type="Proteomes" id="UP000433577"/>
    </source>
</evidence>
<feature type="compositionally biased region" description="Basic and acidic residues" evidence="1">
    <location>
        <begin position="111"/>
        <end position="121"/>
    </location>
</feature>
<proteinExistence type="predicted"/>
<protein>
    <submittedName>
        <fullName evidence="2">Uncharacterized protein</fullName>
    </submittedName>
</protein>
<dbReference type="EMBL" id="CP046913">
    <property type="protein sequence ID" value="QGZ61193.1"/>
    <property type="molecule type" value="Genomic_DNA"/>
</dbReference>
<dbReference type="RefSeq" id="WP_158949446.1">
    <property type="nucleotide sequence ID" value="NZ_CP046913.1"/>
</dbReference>
<reference evidence="2 3" key="1">
    <citation type="submission" date="2019-12" db="EMBL/GenBank/DDBJ databases">
        <title>Paraburkholderia acidiphila 7Q-K02 sp. nov and Paraburkholderia acidisoli DHF22 sp. nov., two strains isolated from forest soil.</title>
        <authorList>
            <person name="Gao Z."/>
            <person name="Qiu L."/>
        </authorList>
    </citation>
    <scope>NUCLEOTIDE SEQUENCE [LARGE SCALE GENOMIC DNA]</scope>
    <source>
        <strain evidence="2 3">DHF22</strain>
    </source>
</reference>